<keyword evidence="10" id="KW-1185">Reference proteome</keyword>
<evidence type="ECO:0000256" key="7">
    <source>
        <dbReference type="ARBA" id="ARBA00023157"/>
    </source>
</evidence>
<dbReference type="InParanoid" id="A0A1J7J4Q4"/>
<dbReference type="Gene3D" id="3.40.50.1820">
    <property type="entry name" value="alpha/beta hydrolase"/>
    <property type="match status" value="1"/>
</dbReference>
<organism evidence="9 10">
    <name type="scientific">Coniochaeta ligniaria NRRL 30616</name>
    <dbReference type="NCBI Taxonomy" id="1408157"/>
    <lineage>
        <taxon>Eukaryota</taxon>
        <taxon>Fungi</taxon>
        <taxon>Dikarya</taxon>
        <taxon>Ascomycota</taxon>
        <taxon>Pezizomycotina</taxon>
        <taxon>Sordariomycetes</taxon>
        <taxon>Sordariomycetidae</taxon>
        <taxon>Coniochaetales</taxon>
        <taxon>Coniochaetaceae</taxon>
        <taxon>Coniochaeta</taxon>
    </lineage>
</organism>
<evidence type="ECO:0000313" key="10">
    <source>
        <dbReference type="Proteomes" id="UP000182658"/>
    </source>
</evidence>
<dbReference type="EMBL" id="KV875113">
    <property type="protein sequence ID" value="OIW22474.1"/>
    <property type="molecule type" value="Genomic_DNA"/>
</dbReference>
<feature type="signal peptide" evidence="8">
    <location>
        <begin position="1"/>
        <end position="21"/>
    </location>
</feature>
<keyword evidence="2" id="KW-0719">Serine esterase</keyword>
<keyword evidence="5 8" id="KW-0378">Hydrolase</keyword>
<evidence type="ECO:0000256" key="4">
    <source>
        <dbReference type="ARBA" id="ARBA00022729"/>
    </source>
</evidence>
<proteinExistence type="inferred from homology"/>
<dbReference type="Pfam" id="PF07519">
    <property type="entry name" value="Tannase"/>
    <property type="match status" value="2"/>
</dbReference>
<name>A0A1J7J4Q4_9PEZI</name>
<evidence type="ECO:0000256" key="5">
    <source>
        <dbReference type="ARBA" id="ARBA00022801"/>
    </source>
</evidence>
<gene>
    <name evidence="9" type="ORF">CONLIGDRAFT_664982</name>
</gene>
<evidence type="ECO:0000256" key="8">
    <source>
        <dbReference type="RuleBase" id="RU361238"/>
    </source>
</evidence>
<keyword evidence="4 8" id="KW-0732">Signal</keyword>
<protein>
    <recommendedName>
        <fullName evidence="8">Carboxylic ester hydrolase</fullName>
        <ecNumber evidence="8">3.1.1.-</ecNumber>
    </recommendedName>
</protein>
<dbReference type="Proteomes" id="UP000182658">
    <property type="component" value="Unassembled WGS sequence"/>
</dbReference>
<dbReference type="PANTHER" id="PTHR33938">
    <property type="entry name" value="FERULOYL ESTERASE B-RELATED"/>
    <property type="match status" value="1"/>
</dbReference>
<keyword evidence="6" id="KW-0106">Calcium</keyword>
<accession>A0A1J7J4Q4</accession>
<dbReference type="SUPFAM" id="SSF53474">
    <property type="entry name" value="alpha/beta-Hydrolases"/>
    <property type="match status" value="1"/>
</dbReference>
<dbReference type="InterPro" id="IPR011118">
    <property type="entry name" value="Tannase/feruloyl_esterase"/>
</dbReference>
<dbReference type="InterPro" id="IPR029058">
    <property type="entry name" value="AB_hydrolase_fold"/>
</dbReference>
<evidence type="ECO:0000256" key="2">
    <source>
        <dbReference type="ARBA" id="ARBA00022487"/>
    </source>
</evidence>
<dbReference type="GO" id="GO:0046872">
    <property type="term" value="F:metal ion binding"/>
    <property type="evidence" value="ECO:0007669"/>
    <property type="project" value="UniProtKB-KW"/>
</dbReference>
<keyword evidence="3" id="KW-0479">Metal-binding</keyword>
<dbReference type="PANTHER" id="PTHR33938:SF2">
    <property type="entry name" value="CARBOXYLIC ESTER HYDROLASE"/>
    <property type="match status" value="1"/>
</dbReference>
<keyword evidence="7" id="KW-1015">Disulfide bond</keyword>
<feature type="chain" id="PRO_5011810481" description="Carboxylic ester hydrolase" evidence="8">
    <location>
        <begin position="22"/>
        <end position="532"/>
    </location>
</feature>
<dbReference type="OrthoDB" id="3039123at2759"/>
<evidence type="ECO:0000313" key="9">
    <source>
        <dbReference type="EMBL" id="OIW22474.1"/>
    </source>
</evidence>
<evidence type="ECO:0000256" key="3">
    <source>
        <dbReference type="ARBA" id="ARBA00022723"/>
    </source>
</evidence>
<dbReference type="AlphaFoldDB" id="A0A1J7J4Q4"/>
<comment type="similarity">
    <text evidence="1 8">Belongs to the tannase family.</text>
</comment>
<dbReference type="EC" id="3.1.1.-" evidence="8"/>
<sequence length="532" mass="57265">MLLQVLLLPLMGASLDVLVRATACSSSCHSLTGLQLSNGTAIVVEAVPLVAGSNFTGSEVETSYNTPQIDLPSLCRVVLEVQTGGNNTARAEWNGRYLTVGNGGFAGSVNYPDIVWGARKGYATMSTNTGHNSTQTDTTWFLNHPERAIDWGHRALHNTTVAAKQVVSAYYHSDASYSYYAGCSTGGRQGLAAAERYPEDFDGVLVGSACTSQTHVAAWQTWIYLTQYPSNTSAYIPSSLWPVISAESMKQCDAVDGVADGVIMNPHKCDFHPEVLLCGRDGVNASACLNGDQLESLQRMYRPWVDGRGTLIFPGMTYGAEAGFSILMGGTTPAFGGTFWGDAVYNATFDWTQFSPGTVAFADMVNPGGANAYDPDLRPFEDHGGKVIQYHGFADPLIPATHAEEWYRYVNRFHSDVGRATAVDDFYRLFMVPGMSHCSGGVGAWVIDAASQGGITPLDSSTDHSIFKSLVDWVEGGRGPEKIVASHFVNNTRSLGVQFTRPLCRWPTSAVYSGIGDVNDADNWSCPTDGII</sequence>
<reference evidence="9 10" key="1">
    <citation type="submission" date="2016-10" db="EMBL/GenBank/DDBJ databases">
        <title>Draft genome sequence of Coniochaeta ligniaria NRRL30616, a lignocellulolytic fungus for bioabatement of inhibitors in plant biomass hydrolysates.</title>
        <authorList>
            <consortium name="DOE Joint Genome Institute"/>
            <person name="Jimenez D.J."/>
            <person name="Hector R.E."/>
            <person name="Riley R."/>
            <person name="Sun H."/>
            <person name="Grigoriev I.V."/>
            <person name="Van Elsas J.D."/>
            <person name="Nichols N.N."/>
        </authorList>
    </citation>
    <scope>NUCLEOTIDE SEQUENCE [LARGE SCALE GENOMIC DNA]</scope>
    <source>
        <strain evidence="9 10">NRRL 30616</strain>
    </source>
</reference>
<evidence type="ECO:0000256" key="6">
    <source>
        <dbReference type="ARBA" id="ARBA00022837"/>
    </source>
</evidence>
<dbReference type="GO" id="GO:0030600">
    <property type="term" value="F:feruloyl esterase activity"/>
    <property type="evidence" value="ECO:0007669"/>
    <property type="project" value="UniProtKB-ARBA"/>
</dbReference>
<evidence type="ECO:0000256" key="1">
    <source>
        <dbReference type="ARBA" id="ARBA00006249"/>
    </source>
</evidence>